<reference evidence="8 9" key="1">
    <citation type="submission" date="2020-04" db="EMBL/GenBank/DDBJ databases">
        <title>MicrobeNet Type strains.</title>
        <authorList>
            <person name="Nicholson A.C."/>
        </authorList>
    </citation>
    <scope>NUCLEOTIDE SEQUENCE [LARGE SCALE GENOMIC DNA]</scope>
    <source>
        <strain evidence="8 9">ATCC BAA-787</strain>
    </source>
</reference>
<keyword evidence="4" id="KW-0408">Iron</keyword>
<proteinExistence type="predicted"/>
<dbReference type="SUPFAM" id="SSF50022">
    <property type="entry name" value="ISP domain"/>
    <property type="match status" value="1"/>
</dbReference>
<dbReference type="NCBIfam" id="TIGR02378">
    <property type="entry name" value="nirD_assim_sml"/>
    <property type="match status" value="1"/>
</dbReference>
<evidence type="ECO:0000313" key="8">
    <source>
        <dbReference type="EMBL" id="NKY40323.1"/>
    </source>
</evidence>
<evidence type="ECO:0000256" key="2">
    <source>
        <dbReference type="ARBA" id="ARBA00022723"/>
    </source>
</evidence>
<comment type="caution">
    <text evidence="8">The sequence shown here is derived from an EMBL/GenBank/DDBJ whole genome shotgun (WGS) entry which is preliminary data.</text>
</comment>
<evidence type="ECO:0000256" key="5">
    <source>
        <dbReference type="ARBA" id="ARBA00023014"/>
    </source>
</evidence>
<evidence type="ECO:0000256" key="1">
    <source>
        <dbReference type="ARBA" id="ARBA00022714"/>
    </source>
</evidence>
<keyword evidence="3" id="KW-0560">Oxidoreductase</keyword>
<keyword evidence="9" id="KW-1185">Reference proteome</keyword>
<name>A0ABX1K5N1_9CELL</name>
<evidence type="ECO:0000313" key="9">
    <source>
        <dbReference type="Proteomes" id="UP000777774"/>
    </source>
</evidence>
<gene>
    <name evidence="8" type="primary">nirD</name>
    <name evidence="8" type="ORF">HGA02_12515</name>
</gene>
<feature type="domain" description="Rieske" evidence="7">
    <location>
        <begin position="18"/>
        <end position="130"/>
    </location>
</feature>
<accession>A0ABX1K5N1</accession>
<dbReference type="InterPro" id="IPR012748">
    <property type="entry name" value="Rieske-like_NirD"/>
</dbReference>
<dbReference type="EMBL" id="JAAXOY010000326">
    <property type="protein sequence ID" value="NKY40323.1"/>
    <property type="molecule type" value="Genomic_DNA"/>
</dbReference>
<keyword evidence="2" id="KW-0479">Metal-binding</keyword>
<dbReference type="RefSeq" id="WP_168679291.1">
    <property type="nucleotide sequence ID" value="NZ_JAAXOY010000326.1"/>
</dbReference>
<protein>
    <submittedName>
        <fullName evidence="8">Nitrite reductase small subunit NirD</fullName>
    </submittedName>
</protein>
<dbReference type="PANTHER" id="PTHR40562">
    <property type="match status" value="1"/>
</dbReference>
<keyword evidence="6" id="KW-0534">Nitrate assimilation</keyword>
<evidence type="ECO:0000256" key="4">
    <source>
        <dbReference type="ARBA" id="ARBA00023004"/>
    </source>
</evidence>
<dbReference type="PROSITE" id="PS51300">
    <property type="entry name" value="NIRD"/>
    <property type="match status" value="1"/>
</dbReference>
<organism evidence="8 9">
    <name type="scientific">Cellulomonas septica</name>
    <dbReference type="NCBI Taxonomy" id="285080"/>
    <lineage>
        <taxon>Bacteria</taxon>
        <taxon>Bacillati</taxon>
        <taxon>Actinomycetota</taxon>
        <taxon>Actinomycetes</taxon>
        <taxon>Micrococcales</taxon>
        <taxon>Cellulomonadaceae</taxon>
        <taxon>Cellulomonas</taxon>
    </lineage>
</organism>
<sequence>MTVSETPTLPELDQTGWQPVCALRHLAPERGAAALLGGHQVALFRLVDDRVLAVGQHDPFSDAFVISRGIVGSRWVDDVEVPTVASPMYKQVFDLTTGRCLDSVGKVPVRDLPADLRSFPVRVVEGVVEVEIPVAP</sequence>
<dbReference type="PROSITE" id="PS51296">
    <property type="entry name" value="RIESKE"/>
    <property type="match status" value="1"/>
</dbReference>
<keyword evidence="5" id="KW-0411">Iron-sulfur</keyword>
<dbReference type="InterPro" id="IPR036922">
    <property type="entry name" value="Rieske_2Fe-2S_sf"/>
</dbReference>
<dbReference type="Proteomes" id="UP000777774">
    <property type="component" value="Unassembled WGS sequence"/>
</dbReference>
<evidence type="ECO:0000259" key="7">
    <source>
        <dbReference type="PROSITE" id="PS51296"/>
    </source>
</evidence>
<dbReference type="Gene3D" id="2.102.10.10">
    <property type="entry name" value="Rieske [2Fe-2S] iron-sulphur domain"/>
    <property type="match status" value="1"/>
</dbReference>
<keyword evidence="1" id="KW-0001">2Fe-2S</keyword>
<dbReference type="InterPro" id="IPR017881">
    <property type="entry name" value="NirD"/>
</dbReference>
<evidence type="ECO:0000256" key="6">
    <source>
        <dbReference type="ARBA" id="ARBA00023063"/>
    </source>
</evidence>
<dbReference type="InterPro" id="IPR017941">
    <property type="entry name" value="Rieske_2Fe-2S"/>
</dbReference>
<dbReference type="Pfam" id="PF13806">
    <property type="entry name" value="Rieske_2"/>
    <property type="match status" value="1"/>
</dbReference>
<dbReference type="PANTHER" id="PTHR40562:SF1">
    <property type="entry name" value="NITRITE REDUCTASE (NADH) SMALL SUBUNIT"/>
    <property type="match status" value="1"/>
</dbReference>
<evidence type="ECO:0000256" key="3">
    <source>
        <dbReference type="ARBA" id="ARBA00023002"/>
    </source>
</evidence>